<proteinExistence type="predicted"/>
<organism evidence="1 2">
    <name type="scientific">Irpex rosettiformis</name>
    <dbReference type="NCBI Taxonomy" id="378272"/>
    <lineage>
        <taxon>Eukaryota</taxon>
        <taxon>Fungi</taxon>
        <taxon>Dikarya</taxon>
        <taxon>Basidiomycota</taxon>
        <taxon>Agaricomycotina</taxon>
        <taxon>Agaricomycetes</taxon>
        <taxon>Polyporales</taxon>
        <taxon>Irpicaceae</taxon>
        <taxon>Irpex</taxon>
    </lineage>
</organism>
<gene>
    <name evidence="1" type="ORF">BDY19DRAFT_893731</name>
</gene>
<sequence>MPVFQHPFASTEFARRSRSTESLVRWLRQERDNEPAPPVPALPPSPVAPKPPSVTAPPLVERPSTAPPPIDIDVPIRSSRSSPGHFVKHSNKVTLLLSGQEHREKIPEYGNGGIIDGIIAVPRPSGLQSLEIVVEGIIRLKEIAGGGSVQIDILRDSLFIWDAENNAPFPTKVTFRYPLPTHYSHDDSGERCRLPPTYEAHLNGLPGFRAEVSYALVVHISRTRDRIGWWRRNTSLRVPFKYVEHTRPSLPGPFLANPKAAPDLPKTLFSWPMKSRRGIRHNMRVTLYLPESQVCSLRTPIPFYVTLSGDEDTLTPFTGYRPLPESFHPLCSPNTSSGSLSQQLIIRATQAPPPLMVALYRRTEVDALGVTEANLVKAHMSTERLIAKGSIQVSSRRPDSITWSGAIAVPSRTCCGGFQTDGIKVADFIMFRITPPDGFHSGLVECSESIPMKLTTDPYDCNSAAVTISSDWSG</sequence>
<evidence type="ECO:0000313" key="2">
    <source>
        <dbReference type="Proteomes" id="UP001055072"/>
    </source>
</evidence>
<dbReference type="Proteomes" id="UP001055072">
    <property type="component" value="Unassembled WGS sequence"/>
</dbReference>
<protein>
    <submittedName>
        <fullName evidence="1">Uncharacterized protein</fullName>
    </submittedName>
</protein>
<reference evidence="1" key="1">
    <citation type="journal article" date="2021" name="Environ. Microbiol.">
        <title>Gene family expansions and transcriptome signatures uncover fungal adaptations to wood decay.</title>
        <authorList>
            <person name="Hage H."/>
            <person name="Miyauchi S."/>
            <person name="Viragh M."/>
            <person name="Drula E."/>
            <person name="Min B."/>
            <person name="Chaduli D."/>
            <person name="Navarro D."/>
            <person name="Favel A."/>
            <person name="Norest M."/>
            <person name="Lesage-Meessen L."/>
            <person name="Balint B."/>
            <person name="Merenyi Z."/>
            <person name="de Eugenio L."/>
            <person name="Morin E."/>
            <person name="Martinez A.T."/>
            <person name="Baldrian P."/>
            <person name="Stursova M."/>
            <person name="Martinez M.J."/>
            <person name="Novotny C."/>
            <person name="Magnuson J.K."/>
            <person name="Spatafora J.W."/>
            <person name="Maurice S."/>
            <person name="Pangilinan J."/>
            <person name="Andreopoulos W."/>
            <person name="LaButti K."/>
            <person name="Hundley H."/>
            <person name="Na H."/>
            <person name="Kuo A."/>
            <person name="Barry K."/>
            <person name="Lipzen A."/>
            <person name="Henrissat B."/>
            <person name="Riley R."/>
            <person name="Ahrendt S."/>
            <person name="Nagy L.G."/>
            <person name="Grigoriev I.V."/>
            <person name="Martin F."/>
            <person name="Rosso M.N."/>
        </authorList>
    </citation>
    <scope>NUCLEOTIDE SEQUENCE</scope>
    <source>
        <strain evidence="1">CBS 384.51</strain>
    </source>
</reference>
<accession>A0ACB8TYB7</accession>
<keyword evidence="2" id="KW-1185">Reference proteome</keyword>
<name>A0ACB8TYB7_9APHY</name>
<dbReference type="EMBL" id="MU274920">
    <property type="protein sequence ID" value="KAI0087010.1"/>
    <property type="molecule type" value="Genomic_DNA"/>
</dbReference>
<comment type="caution">
    <text evidence="1">The sequence shown here is derived from an EMBL/GenBank/DDBJ whole genome shotgun (WGS) entry which is preliminary data.</text>
</comment>
<evidence type="ECO:0000313" key="1">
    <source>
        <dbReference type="EMBL" id="KAI0087010.1"/>
    </source>
</evidence>